<dbReference type="OrthoDB" id="156233at2157"/>
<dbReference type="RefSeq" id="WP_006077653.1">
    <property type="nucleotide sequence ID" value="NZ_AOMD01000021.1"/>
</dbReference>
<keyword evidence="3" id="KW-1185">Reference proteome</keyword>
<dbReference type="STRING" id="1227455.C449_08999"/>
<dbReference type="Proteomes" id="UP000011669">
    <property type="component" value="Unassembled WGS sequence"/>
</dbReference>
<feature type="region of interest" description="Disordered" evidence="1">
    <location>
        <begin position="74"/>
        <end position="95"/>
    </location>
</feature>
<protein>
    <submittedName>
        <fullName evidence="2">Bacterio-opsin activator HTH domain-containing protein</fullName>
    </submittedName>
</protein>
<dbReference type="PATRIC" id="fig|1227455.4.peg.1846"/>
<evidence type="ECO:0000256" key="1">
    <source>
        <dbReference type="SAM" id="MobiDB-lite"/>
    </source>
</evidence>
<dbReference type="AlphaFoldDB" id="M0MHF9"/>
<reference evidence="2 3" key="1">
    <citation type="journal article" date="2014" name="PLoS Genet.">
        <title>Phylogenetically driven sequencing of extremely halophilic archaea reveals strategies for static and dynamic osmo-response.</title>
        <authorList>
            <person name="Becker E.A."/>
            <person name="Seitzer P.M."/>
            <person name="Tritt A."/>
            <person name="Larsen D."/>
            <person name="Krusor M."/>
            <person name="Yao A.I."/>
            <person name="Wu D."/>
            <person name="Madern D."/>
            <person name="Eisen J.A."/>
            <person name="Darling A.E."/>
            <person name="Facciotti M.T."/>
        </authorList>
    </citation>
    <scope>NUCLEOTIDE SEQUENCE [LARGE SCALE GENOMIC DNA]</scope>
    <source>
        <strain evidence="2 3">DSM 5350</strain>
    </source>
</reference>
<accession>M0MHF9</accession>
<dbReference type="EMBL" id="AOMD01000021">
    <property type="protein sequence ID" value="EMA44783.1"/>
    <property type="molecule type" value="Genomic_DNA"/>
</dbReference>
<name>M0MHF9_9EURY</name>
<proteinExistence type="predicted"/>
<comment type="caution">
    <text evidence="2">The sequence shown here is derived from an EMBL/GenBank/DDBJ whole genome shotgun (WGS) entry which is preliminary data.</text>
</comment>
<feature type="compositionally biased region" description="Polar residues" evidence="1">
    <location>
        <begin position="78"/>
        <end position="95"/>
    </location>
</feature>
<sequence length="95" mass="10121">MTLIAQFTVPGDAFVLGEVLGYGGARVEVTQFVTMGEALLPYFWVDDGVNRELFERAVRDDSRVASLTPLDGGGSAGRFTTSNGPRRSTACSVCS</sequence>
<dbReference type="InParanoid" id="M0MHF9"/>
<gene>
    <name evidence="2" type="ORF">C449_08999</name>
</gene>
<organism evidence="2 3">
    <name type="scientific">Halococcus saccharolyticus DSM 5350</name>
    <dbReference type="NCBI Taxonomy" id="1227455"/>
    <lineage>
        <taxon>Archaea</taxon>
        <taxon>Methanobacteriati</taxon>
        <taxon>Methanobacteriota</taxon>
        <taxon>Stenosarchaea group</taxon>
        <taxon>Halobacteria</taxon>
        <taxon>Halobacteriales</taxon>
        <taxon>Halococcaceae</taxon>
        <taxon>Halococcus</taxon>
    </lineage>
</organism>
<evidence type="ECO:0000313" key="2">
    <source>
        <dbReference type="EMBL" id="EMA44783.1"/>
    </source>
</evidence>
<evidence type="ECO:0000313" key="3">
    <source>
        <dbReference type="Proteomes" id="UP000011669"/>
    </source>
</evidence>